<dbReference type="PANTHER" id="PTHR11985">
    <property type="entry name" value="GLYCEROL-3-PHOSPHATE DEHYDROGENASE"/>
    <property type="match status" value="1"/>
</dbReference>
<evidence type="ECO:0000256" key="3">
    <source>
        <dbReference type="ARBA" id="ARBA00022630"/>
    </source>
</evidence>
<feature type="non-terminal residue" evidence="7">
    <location>
        <position position="173"/>
    </location>
</feature>
<dbReference type="Gene3D" id="3.50.50.60">
    <property type="entry name" value="FAD/NAD(P)-binding domain"/>
    <property type="match status" value="1"/>
</dbReference>
<evidence type="ECO:0000313" key="8">
    <source>
        <dbReference type="Proteomes" id="UP000543224"/>
    </source>
</evidence>
<comment type="caution">
    <text evidence="7">The sequence shown here is derived from an EMBL/GenBank/DDBJ whole genome shotgun (WGS) entry which is preliminary data.</text>
</comment>
<proteinExistence type="inferred from homology"/>
<dbReference type="InterPro" id="IPR006076">
    <property type="entry name" value="FAD-dep_OxRdtase"/>
</dbReference>
<reference evidence="7 8" key="1">
    <citation type="journal article" date="2020" name="Front. Microbiol.">
        <title>Single-cell genomics of novel Actinobacteria with the Wood-Ljungdahl pathway discovered in a serpentinizing system.</title>
        <authorList>
            <person name="Merino N."/>
            <person name="Kawai M."/>
            <person name="Boyd E.S."/>
            <person name="Colman D.R."/>
            <person name="McGlynn S.E."/>
            <person name="Nealson K.H."/>
            <person name="Kurokawa K."/>
            <person name="Hongoh Y."/>
        </authorList>
    </citation>
    <scope>NUCLEOTIDE SEQUENCE [LARGE SCALE GENOMIC DNA]</scope>
    <source>
        <strain evidence="7 8">S25</strain>
    </source>
</reference>
<dbReference type="Gene3D" id="3.30.9.10">
    <property type="entry name" value="D-Amino Acid Oxidase, subunit A, domain 2"/>
    <property type="match status" value="1"/>
</dbReference>
<protein>
    <submittedName>
        <fullName evidence="7">Glycerol-3-phosphate dehydrogenase</fullName>
    </submittedName>
</protein>
<feature type="domain" description="FAD dependent oxidoreductase" evidence="6">
    <location>
        <begin position="17"/>
        <end position="170"/>
    </location>
</feature>
<comment type="cofactor">
    <cofactor evidence="1">
        <name>FAD</name>
        <dbReference type="ChEBI" id="CHEBI:57692"/>
    </cofactor>
</comment>
<evidence type="ECO:0000313" key="7">
    <source>
        <dbReference type="EMBL" id="GFP26536.1"/>
    </source>
</evidence>
<evidence type="ECO:0000256" key="1">
    <source>
        <dbReference type="ARBA" id="ARBA00001974"/>
    </source>
</evidence>
<evidence type="ECO:0000259" key="6">
    <source>
        <dbReference type="Pfam" id="PF01266"/>
    </source>
</evidence>
<gene>
    <name evidence="7" type="ORF">HKBW3S25_02031</name>
</gene>
<accession>A0A6V8P6Y0</accession>
<dbReference type="Pfam" id="PF01266">
    <property type="entry name" value="DAO"/>
    <property type="match status" value="1"/>
</dbReference>
<dbReference type="AlphaFoldDB" id="A0A6V8P6Y0"/>
<comment type="similarity">
    <text evidence="2">Belongs to the FAD-dependent glycerol-3-phosphate dehydrogenase family.</text>
</comment>
<dbReference type="InterPro" id="IPR000447">
    <property type="entry name" value="G3P_DH_FAD-dep"/>
</dbReference>
<dbReference type="InterPro" id="IPR036188">
    <property type="entry name" value="FAD/NAD-bd_sf"/>
</dbReference>
<sequence>LDERDLEFKPLFLEGCAACGIPAEEIPVKEVLRREPHLNPAVKAAIRVPDGVFEPFRLCLSYLATAKRNGAEVRTFTEVVEILRDNSAVTGVRVRDHRRETTEDIGADIVVNAAGPWCGRVAAMAGVEVPIQPTPGVMVAMDQRLVNMVINRLNKPSDGDIIVPQRQTSIICT</sequence>
<name>A0A6V8P6Y0_9ACTN</name>
<evidence type="ECO:0000256" key="4">
    <source>
        <dbReference type="ARBA" id="ARBA00022827"/>
    </source>
</evidence>
<dbReference type="GO" id="GO:0006072">
    <property type="term" value="P:glycerol-3-phosphate metabolic process"/>
    <property type="evidence" value="ECO:0007669"/>
    <property type="project" value="InterPro"/>
</dbReference>
<keyword evidence="3" id="KW-0285">Flavoprotein</keyword>
<evidence type="ECO:0000256" key="2">
    <source>
        <dbReference type="ARBA" id="ARBA00007330"/>
    </source>
</evidence>
<keyword evidence="5" id="KW-0560">Oxidoreductase</keyword>
<evidence type="ECO:0000256" key="5">
    <source>
        <dbReference type="ARBA" id="ARBA00023002"/>
    </source>
</evidence>
<dbReference type="SUPFAM" id="SSF51905">
    <property type="entry name" value="FAD/NAD(P)-binding domain"/>
    <property type="match status" value="1"/>
</dbReference>
<dbReference type="EMBL" id="BLRX01000679">
    <property type="protein sequence ID" value="GFP26536.1"/>
    <property type="molecule type" value="Genomic_DNA"/>
</dbReference>
<dbReference type="PANTHER" id="PTHR11985:SF15">
    <property type="entry name" value="GLYCEROL-3-PHOSPHATE DEHYDROGENASE, MITOCHONDRIAL"/>
    <property type="match status" value="1"/>
</dbReference>
<feature type="non-terminal residue" evidence="7">
    <location>
        <position position="1"/>
    </location>
</feature>
<dbReference type="GO" id="GO:0004368">
    <property type="term" value="F:glycerol-3-phosphate dehydrogenase (quinone) activity"/>
    <property type="evidence" value="ECO:0007669"/>
    <property type="project" value="InterPro"/>
</dbReference>
<keyword evidence="4" id="KW-0274">FAD</keyword>
<dbReference type="Proteomes" id="UP000543224">
    <property type="component" value="Unassembled WGS sequence"/>
</dbReference>
<organism evidence="7 8">
    <name type="scientific">Candidatus Hakubella thermalkaliphila</name>
    <dbReference type="NCBI Taxonomy" id="2754717"/>
    <lineage>
        <taxon>Bacteria</taxon>
        <taxon>Bacillati</taxon>
        <taxon>Actinomycetota</taxon>
        <taxon>Actinomycetota incertae sedis</taxon>
        <taxon>Candidatus Hakubellales</taxon>
        <taxon>Candidatus Hakubellaceae</taxon>
        <taxon>Candidatus Hakubella</taxon>
    </lineage>
</organism>